<feature type="disulfide bond" evidence="7">
    <location>
        <begin position="44"/>
        <end position="50"/>
    </location>
</feature>
<gene>
    <name evidence="9" type="ORF">LSINAPIS_LOCUS2007</name>
</gene>
<evidence type="ECO:0000256" key="3">
    <source>
        <dbReference type="ARBA" id="ARBA00022529"/>
    </source>
</evidence>
<dbReference type="PANTHER" id="PTHR11195:SF22">
    <property type="entry name" value="LYSOZYME"/>
    <property type="match status" value="1"/>
</dbReference>
<evidence type="ECO:0000256" key="7">
    <source>
        <dbReference type="PIRSR" id="PIRSR608597-3"/>
    </source>
</evidence>
<dbReference type="AlphaFoldDB" id="A0A5E4PUC0"/>
<dbReference type="InterPro" id="IPR008597">
    <property type="entry name" value="Invert_lysozyme"/>
</dbReference>
<sequence length="163" mass="17316">MKSAVIKLSALLMLASCCVADVGEAIQNNQVANPVTEVCLGCLCQAVSGCKQGQQCDGDACGLFKITWAYWADAGKPTLLGYSPDAPEAYSSCANDPHCAAQTVQGYMRRFGQDCNGDGVVNCYDYIAIHKLGGYGCKGELPYQYVNVFNQCVAAVVQHQGPN</sequence>
<proteinExistence type="predicted"/>
<dbReference type="InterPro" id="IPR018247">
    <property type="entry name" value="EF_Hand_1_Ca_BS"/>
</dbReference>
<dbReference type="Gene3D" id="1.10.530.10">
    <property type="match status" value="1"/>
</dbReference>
<dbReference type="EC" id="3.2.1.17" evidence="2"/>
<dbReference type="GO" id="GO:0003796">
    <property type="term" value="F:lysozyme activity"/>
    <property type="evidence" value="ECO:0007669"/>
    <property type="project" value="UniProtKB-EC"/>
</dbReference>
<keyword evidence="10" id="KW-1185">Reference proteome</keyword>
<evidence type="ECO:0000256" key="1">
    <source>
        <dbReference type="ARBA" id="ARBA00000632"/>
    </source>
</evidence>
<name>A0A5E4PUC0_9NEOP</name>
<keyword evidence="8" id="KW-0732">Signal</keyword>
<dbReference type="PANTHER" id="PTHR11195">
    <property type="entry name" value="DESTABILASE-RELATED"/>
    <property type="match status" value="1"/>
</dbReference>
<evidence type="ECO:0000256" key="8">
    <source>
        <dbReference type="SAM" id="SignalP"/>
    </source>
</evidence>
<feature type="disulfide bond" evidence="7">
    <location>
        <begin position="93"/>
        <end position="99"/>
    </location>
</feature>
<accession>A0A5E4PUC0</accession>
<keyword evidence="4" id="KW-0081">Bacteriolytic enzyme</keyword>
<dbReference type="CDD" id="cd16890">
    <property type="entry name" value="lyz_i"/>
    <property type="match status" value="1"/>
</dbReference>
<evidence type="ECO:0000313" key="9">
    <source>
        <dbReference type="EMBL" id="VVC88700.1"/>
    </source>
</evidence>
<dbReference type="FunFam" id="1.10.530.10:FF:000019">
    <property type="entry name" value="lysozyme"/>
    <property type="match status" value="1"/>
</dbReference>
<dbReference type="Pfam" id="PF05497">
    <property type="entry name" value="Destabilase"/>
    <property type="match status" value="1"/>
</dbReference>
<evidence type="ECO:0000313" key="10">
    <source>
        <dbReference type="Proteomes" id="UP000324832"/>
    </source>
</evidence>
<keyword evidence="5" id="KW-0378">Hydrolase</keyword>
<feature type="chain" id="PRO_5023039239" description="lysozyme" evidence="8">
    <location>
        <begin position="21"/>
        <end position="163"/>
    </location>
</feature>
<keyword evidence="3" id="KW-0929">Antimicrobial</keyword>
<dbReference type="GO" id="GO:0042742">
    <property type="term" value="P:defense response to bacterium"/>
    <property type="evidence" value="ECO:0007669"/>
    <property type="project" value="UniProtKB-KW"/>
</dbReference>
<evidence type="ECO:0000256" key="6">
    <source>
        <dbReference type="ARBA" id="ARBA00023295"/>
    </source>
</evidence>
<evidence type="ECO:0000256" key="2">
    <source>
        <dbReference type="ARBA" id="ARBA00012732"/>
    </source>
</evidence>
<dbReference type="PROSITE" id="PS00018">
    <property type="entry name" value="EF_HAND_1"/>
    <property type="match status" value="1"/>
</dbReference>
<dbReference type="PROSITE" id="PS51909">
    <property type="entry name" value="LYSOZYME_I"/>
    <property type="match status" value="1"/>
</dbReference>
<keyword evidence="7" id="KW-1015">Disulfide bond</keyword>
<dbReference type="EMBL" id="FZQP02000371">
    <property type="protein sequence ID" value="VVC88700.1"/>
    <property type="molecule type" value="Genomic_DNA"/>
</dbReference>
<feature type="disulfide bond" evidence="7">
    <location>
        <begin position="39"/>
        <end position="123"/>
    </location>
</feature>
<evidence type="ECO:0000256" key="5">
    <source>
        <dbReference type="ARBA" id="ARBA00022801"/>
    </source>
</evidence>
<feature type="signal peptide" evidence="8">
    <location>
        <begin position="1"/>
        <end position="20"/>
    </location>
</feature>
<evidence type="ECO:0000256" key="4">
    <source>
        <dbReference type="ARBA" id="ARBA00022638"/>
    </source>
</evidence>
<dbReference type="GO" id="GO:0031640">
    <property type="term" value="P:killing of cells of another organism"/>
    <property type="evidence" value="ECO:0007669"/>
    <property type="project" value="UniProtKB-KW"/>
</dbReference>
<protein>
    <recommendedName>
        <fullName evidence="2">lysozyme</fullName>
        <ecNumber evidence="2">3.2.1.17</ecNumber>
    </recommendedName>
</protein>
<keyword evidence="6" id="KW-0326">Glycosidase</keyword>
<dbReference type="Proteomes" id="UP000324832">
    <property type="component" value="Unassembled WGS sequence"/>
</dbReference>
<reference evidence="9 10" key="1">
    <citation type="submission" date="2017-07" db="EMBL/GenBank/DDBJ databases">
        <authorList>
            <person name="Talla V."/>
            <person name="Backstrom N."/>
        </authorList>
    </citation>
    <scope>NUCLEOTIDE SEQUENCE [LARGE SCALE GENOMIC DNA]</scope>
</reference>
<organism evidence="9 10">
    <name type="scientific">Leptidea sinapis</name>
    <dbReference type="NCBI Taxonomy" id="189913"/>
    <lineage>
        <taxon>Eukaryota</taxon>
        <taxon>Metazoa</taxon>
        <taxon>Ecdysozoa</taxon>
        <taxon>Arthropoda</taxon>
        <taxon>Hexapoda</taxon>
        <taxon>Insecta</taxon>
        <taxon>Pterygota</taxon>
        <taxon>Neoptera</taxon>
        <taxon>Endopterygota</taxon>
        <taxon>Lepidoptera</taxon>
        <taxon>Glossata</taxon>
        <taxon>Ditrysia</taxon>
        <taxon>Papilionoidea</taxon>
        <taxon>Pieridae</taxon>
        <taxon>Dismorphiinae</taxon>
        <taxon>Leptidea</taxon>
    </lineage>
</organism>
<comment type="catalytic activity">
    <reaction evidence="1">
        <text>Hydrolysis of (1-&gt;4)-beta-linkages between N-acetylmuramic acid and N-acetyl-D-glucosamine residues in a peptidoglycan and between N-acetyl-D-glucosamine residues in chitodextrins.</text>
        <dbReference type="EC" id="3.2.1.17"/>
    </reaction>
</comment>